<comment type="similarity">
    <text evidence="3 9 10">Belongs to the transaldolase family. Type 1 subfamily.</text>
</comment>
<organism evidence="11 12">
    <name type="scientific">Motilimonas cestriensis</name>
    <dbReference type="NCBI Taxonomy" id="2742685"/>
    <lineage>
        <taxon>Bacteria</taxon>
        <taxon>Pseudomonadati</taxon>
        <taxon>Pseudomonadota</taxon>
        <taxon>Gammaproteobacteria</taxon>
        <taxon>Alteromonadales</taxon>
        <taxon>Alteromonadales genera incertae sedis</taxon>
        <taxon>Motilimonas</taxon>
    </lineage>
</organism>
<dbReference type="NCBIfam" id="NF009001">
    <property type="entry name" value="PRK12346.1"/>
    <property type="match status" value="1"/>
</dbReference>
<dbReference type="EMBL" id="JAIMJA010000018">
    <property type="protein sequence ID" value="MCE2596328.1"/>
    <property type="molecule type" value="Genomic_DNA"/>
</dbReference>
<keyword evidence="5 9" id="KW-0808">Transferase</keyword>
<proteinExistence type="inferred from homology"/>
<evidence type="ECO:0000313" key="12">
    <source>
        <dbReference type="Proteomes" id="UP001201273"/>
    </source>
</evidence>
<evidence type="ECO:0000256" key="4">
    <source>
        <dbReference type="ARBA" id="ARBA00013151"/>
    </source>
</evidence>
<comment type="function">
    <text evidence="1 9 10">Transaldolase is important for the balance of metabolites in the pentose-phosphate pathway.</text>
</comment>
<evidence type="ECO:0000256" key="2">
    <source>
        <dbReference type="ARBA" id="ARBA00004857"/>
    </source>
</evidence>
<dbReference type="PANTHER" id="PTHR10683">
    <property type="entry name" value="TRANSALDOLASE"/>
    <property type="match status" value="1"/>
</dbReference>
<protein>
    <recommendedName>
        <fullName evidence="4 9">Transaldolase</fullName>
        <ecNumber evidence="4 9">2.2.1.2</ecNumber>
    </recommendedName>
</protein>
<comment type="catalytic activity">
    <reaction evidence="8 9 10">
        <text>D-sedoheptulose 7-phosphate + D-glyceraldehyde 3-phosphate = D-erythrose 4-phosphate + beta-D-fructose 6-phosphate</text>
        <dbReference type="Rhea" id="RHEA:17053"/>
        <dbReference type="ChEBI" id="CHEBI:16897"/>
        <dbReference type="ChEBI" id="CHEBI:57483"/>
        <dbReference type="ChEBI" id="CHEBI:57634"/>
        <dbReference type="ChEBI" id="CHEBI:59776"/>
        <dbReference type="EC" id="2.2.1.2"/>
    </reaction>
</comment>
<evidence type="ECO:0000256" key="1">
    <source>
        <dbReference type="ARBA" id="ARBA00003518"/>
    </source>
</evidence>
<dbReference type="PROSITE" id="PS01054">
    <property type="entry name" value="TRANSALDOLASE_1"/>
    <property type="match status" value="1"/>
</dbReference>
<dbReference type="InterPro" id="IPR004730">
    <property type="entry name" value="Transaldolase_1"/>
</dbReference>
<dbReference type="PANTHER" id="PTHR10683:SF18">
    <property type="entry name" value="TRANSALDOLASE"/>
    <property type="match status" value="1"/>
</dbReference>
<dbReference type="HAMAP" id="MF_00492">
    <property type="entry name" value="Transaldolase_1"/>
    <property type="match status" value="1"/>
</dbReference>
<evidence type="ECO:0000256" key="8">
    <source>
        <dbReference type="ARBA" id="ARBA00048810"/>
    </source>
</evidence>
<keyword evidence="12" id="KW-1185">Reference proteome</keyword>
<dbReference type="GO" id="GO:0004801">
    <property type="term" value="F:transaldolase activity"/>
    <property type="evidence" value="ECO:0007669"/>
    <property type="project" value="UniProtKB-EC"/>
</dbReference>
<gene>
    <name evidence="9 11" type="primary">tal</name>
    <name evidence="11" type="ORF">K6Y31_16120</name>
</gene>
<dbReference type="InterPro" id="IPR001585">
    <property type="entry name" value="TAL/FSA"/>
</dbReference>
<comment type="caution">
    <text evidence="11">The sequence shown here is derived from an EMBL/GenBank/DDBJ whole genome shotgun (WGS) entry which is preliminary data.</text>
</comment>
<dbReference type="CDD" id="cd00957">
    <property type="entry name" value="Transaldolase_TalAB"/>
    <property type="match status" value="1"/>
</dbReference>
<evidence type="ECO:0000256" key="5">
    <source>
        <dbReference type="ARBA" id="ARBA00022679"/>
    </source>
</evidence>
<sequence>MSNQLEQLSRFTSVVADTGDINAIVQFKPEDATTNPSLILGASKLPEYEAVFSQAIDFAIEQGGSETEQVNAASDFLAVSIGAEIVKQVPGLISTEVDARLSYDTQGSIAKAKQLIALYESKGIDKSRVLIKLASTWQGIKAAEQLELEGIRCNLTLLFSFAQAQACAQANVYLVSPFVGRIYDWYKKQNGVEYTADNDPGVASVTKIYQFYKQYGYRTVVMGASFRNVGQIIALAGCDKLTIGPGLLTQLEQSNETVSEKLSADVAVEPKPTPLTEADFYWQHNQDPMAVEKLAEGIRLFAADQEKLEVVIRERLQARH</sequence>
<name>A0ABS8WF68_9GAMM</name>
<comment type="pathway">
    <text evidence="2 9 10">Carbohydrate degradation; pentose phosphate pathway; D-glyceraldehyde 3-phosphate and beta-D-fructose 6-phosphate from D-ribose 5-phosphate and D-xylulose 5-phosphate (non-oxidative stage): step 2/3.</text>
</comment>
<keyword evidence="6 9" id="KW-0570">Pentose shunt</keyword>
<dbReference type="InterPro" id="IPR013785">
    <property type="entry name" value="Aldolase_TIM"/>
</dbReference>
<feature type="active site" description="Schiff-base intermediate with substrate" evidence="9">
    <location>
        <position position="132"/>
    </location>
</feature>
<evidence type="ECO:0000256" key="3">
    <source>
        <dbReference type="ARBA" id="ARBA00008012"/>
    </source>
</evidence>
<evidence type="ECO:0000256" key="9">
    <source>
        <dbReference type="HAMAP-Rule" id="MF_00492"/>
    </source>
</evidence>
<keyword evidence="9" id="KW-0963">Cytoplasm</keyword>
<dbReference type="NCBIfam" id="TIGR00874">
    <property type="entry name" value="talAB"/>
    <property type="match status" value="1"/>
</dbReference>
<evidence type="ECO:0000256" key="6">
    <source>
        <dbReference type="ARBA" id="ARBA00023126"/>
    </source>
</evidence>
<evidence type="ECO:0000256" key="7">
    <source>
        <dbReference type="ARBA" id="ARBA00023270"/>
    </source>
</evidence>
<dbReference type="PROSITE" id="PS00958">
    <property type="entry name" value="TRANSALDOLASE_2"/>
    <property type="match status" value="1"/>
</dbReference>
<dbReference type="Gene3D" id="3.20.20.70">
    <property type="entry name" value="Aldolase class I"/>
    <property type="match status" value="1"/>
</dbReference>
<dbReference type="SUPFAM" id="SSF51569">
    <property type="entry name" value="Aldolase"/>
    <property type="match status" value="1"/>
</dbReference>
<dbReference type="InterPro" id="IPR018225">
    <property type="entry name" value="Transaldolase_AS"/>
</dbReference>
<evidence type="ECO:0000313" key="11">
    <source>
        <dbReference type="EMBL" id="MCE2596328.1"/>
    </source>
</evidence>
<dbReference type="Proteomes" id="UP001201273">
    <property type="component" value="Unassembled WGS sequence"/>
</dbReference>
<accession>A0ABS8WF68</accession>
<keyword evidence="7 9" id="KW-0704">Schiff base</keyword>
<dbReference type="RefSeq" id="WP_233053972.1">
    <property type="nucleotide sequence ID" value="NZ_JAIMJA010000018.1"/>
</dbReference>
<evidence type="ECO:0000256" key="10">
    <source>
        <dbReference type="RuleBase" id="RU004155"/>
    </source>
</evidence>
<reference evidence="11 12" key="1">
    <citation type="journal article" date="2022" name="Environ. Microbiol. Rep.">
        <title>Eco-phylogenetic analyses reveal divergent evolution of vitamin B12 metabolism in the marine bacterial family 'Psychromonadaceae'.</title>
        <authorList>
            <person name="Jin X."/>
            <person name="Yang Y."/>
            <person name="Cao H."/>
            <person name="Gao B."/>
            <person name="Zhao Z."/>
        </authorList>
    </citation>
    <scope>NUCLEOTIDE SEQUENCE [LARGE SCALE GENOMIC DNA]</scope>
    <source>
        <strain evidence="11 12">MKS20</strain>
    </source>
</reference>
<dbReference type="Pfam" id="PF00923">
    <property type="entry name" value="TAL_FSA"/>
    <property type="match status" value="1"/>
</dbReference>
<dbReference type="EC" id="2.2.1.2" evidence="4 9"/>
<comment type="subcellular location">
    <subcellularLocation>
        <location evidence="9">Cytoplasm</location>
    </subcellularLocation>
</comment>